<sequence>MNFGKIVIIYILLVAVIGVIVYYVKVSKEPFCTCSGMKTKMCMSPEKIQALYNSGELTEFTELPDPQWPVDTDYSKATRNWTTRSM</sequence>
<evidence type="ECO:0000313" key="2">
    <source>
        <dbReference type="EMBL" id="QHT09850.1"/>
    </source>
</evidence>
<organism evidence="2">
    <name type="scientific">viral metagenome</name>
    <dbReference type="NCBI Taxonomy" id="1070528"/>
    <lineage>
        <taxon>unclassified sequences</taxon>
        <taxon>metagenomes</taxon>
        <taxon>organismal metagenomes</taxon>
    </lineage>
</organism>
<keyword evidence="1" id="KW-0472">Membrane</keyword>
<name>A0A6C0D0T6_9ZZZZ</name>
<keyword evidence="1" id="KW-0812">Transmembrane</keyword>
<dbReference type="EMBL" id="MN739517">
    <property type="protein sequence ID" value="QHT09850.1"/>
    <property type="molecule type" value="Genomic_DNA"/>
</dbReference>
<evidence type="ECO:0000256" key="1">
    <source>
        <dbReference type="SAM" id="Phobius"/>
    </source>
</evidence>
<proteinExistence type="predicted"/>
<dbReference type="AlphaFoldDB" id="A0A6C0D0T6"/>
<reference evidence="2" key="1">
    <citation type="journal article" date="2020" name="Nature">
        <title>Giant virus diversity and host interactions through global metagenomics.</title>
        <authorList>
            <person name="Schulz F."/>
            <person name="Roux S."/>
            <person name="Paez-Espino D."/>
            <person name="Jungbluth S."/>
            <person name="Walsh D.A."/>
            <person name="Denef V.J."/>
            <person name="McMahon K.D."/>
            <person name="Konstantinidis K.T."/>
            <person name="Eloe-Fadrosh E.A."/>
            <person name="Kyrpides N.C."/>
            <person name="Woyke T."/>
        </authorList>
    </citation>
    <scope>NUCLEOTIDE SEQUENCE</scope>
    <source>
        <strain evidence="2">GVMAG-M-3300023174-102</strain>
    </source>
</reference>
<accession>A0A6C0D0T6</accession>
<protein>
    <submittedName>
        <fullName evidence="2">Uncharacterized protein</fullName>
    </submittedName>
</protein>
<keyword evidence="1" id="KW-1133">Transmembrane helix</keyword>
<feature type="transmembrane region" description="Helical" evidence="1">
    <location>
        <begin position="7"/>
        <end position="24"/>
    </location>
</feature>